<dbReference type="NCBIfam" id="TIGR03718">
    <property type="entry name" value="R_switched_Alx"/>
    <property type="match status" value="1"/>
</dbReference>
<comment type="subcellular location">
    <subcellularLocation>
        <location evidence="1">Membrane</location>
        <topology evidence="1">Multi-pass membrane protein</topology>
    </subcellularLocation>
</comment>
<gene>
    <name evidence="8" type="ORF">ACFPET_06170</name>
</gene>
<feature type="region of interest" description="Disordered" evidence="6">
    <location>
        <begin position="313"/>
        <end position="335"/>
    </location>
</feature>
<feature type="transmembrane region" description="Helical" evidence="7">
    <location>
        <begin position="224"/>
        <end position="245"/>
    </location>
</feature>
<feature type="transmembrane region" description="Helical" evidence="7">
    <location>
        <begin position="6"/>
        <end position="27"/>
    </location>
</feature>
<keyword evidence="4 7" id="KW-1133">Transmembrane helix</keyword>
<feature type="transmembrane region" description="Helical" evidence="7">
    <location>
        <begin position="129"/>
        <end position="149"/>
    </location>
</feature>
<reference evidence="9" key="1">
    <citation type="journal article" date="2019" name="Int. J. Syst. Evol. Microbiol.">
        <title>The Global Catalogue of Microorganisms (GCM) 10K type strain sequencing project: providing services to taxonomists for standard genome sequencing and annotation.</title>
        <authorList>
            <consortium name="The Broad Institute Genomics Platform"/>
            <consortium name="The Broad Institute Genome Sequencing Center for Infectious Disease"/>
            <person name="Wu L."/>
            <person name="Ma J."/>
        </authorList>
    </citation>
    <scope>NUCLEOTIDE SEQUENCE [LARGE SCALE GENOMIC DNA]</scope>
    <source>
        <strain evidence="9">IBRC-M 10908</strain>
    </source>
</reference>
<feature type="transmembrane region" description="Helical" evidence="7">
    <location>
        <begin position="39"/>
        <end position="59"/>
    </location>
</feature>
<dbReference type="Pfam" id="PF03741">
    <property type="entry name" value="TerC"/>
    <property type="match status" value="1"/>
</dbReference>
<organism evidence="8 9">
    <name type="scientific">Salininema proteolyticum</name>
    <dbReference type="NCBI Taxonomy" id="1607685"/>
    <lineage>
        <taxon>Bacteria</taxon>
        <taxon>Bacillati</taxon>
        <taxon>Actinomycetota</taxon>
        <taxon>Actinomycetes</taxon>
        <taxon>Glycomycetales</taxon>
        <taxon>Glycomycetaceae</taxon>
        <taxon>Salininema</taxon>
    </lineage>
</organism>
<evidence type="ECO:0000313" key="8">
    <source>
        <dbReference type="EMBL" id="MFC4334779.1"/>
    </source>
</evidence>
<evidence type="ECO:0000313" key="9">
    <source>
        <dbReference type="Proteomes" id="UP001595823"/>
    </source>
</evidence>
<dbReference type="PANTHER" id="PTHR30238">
    <property type="entry name" value="MEMBRANE BOUND PREDICTED REDOX MODULATOR"/>
    <property type="match status" value="1"/>
</dbReference>
<dbReference type="InterPro" id="IPR005496">
    <property type="entry name" value="Integral_membrane_TerC"/>
</dbReference>
<proteinExistence type="inferred from homology"/>
<evidence type="ECO:0000256" key="2">
    <source>
        <dbReference type="ARBA" id="ARBA00007511"/>
    </source>
</evidence>
<dbReference type="Proteomes" id="UP001595823">
    <property type="component" value="Unassembled WGS sequence"/>
</dbReference>
<keyword evidence="9" id="KW-1185">Reference proteome</keyword>
<feature type="transmembrane region" description="Helical" evidence="7">
    <location>
        <begin position="191"/>
        <end position="218"/>
    </location>
</feature>
<evidence type="ECO:0000256" key="4">
    <source>
        <dbReference type="ARBA" id="ARBA00022989"/>
    </source>
</evidence>
<feature type="transmembrane region" description="Helical" evidence="7">
    <location>
        <begin position="286"/>
        <end position="308"/>
    </location>
</feature>
<name>A0ABV8TVG0_9ACTN</name>
<evidence type="ECO:0000256" key="7">
    <source>
        <dbReference type="SAM" id="Phobius"/>
    </source>
</evidence>
<comment type="similarity">
    <text evidence="2">Belongs to the TerC family.</text>
</comment>
<evidence type="ECO:0000256" key="5">
    <source>
        <dbReference type="ARBA" id="ARBA00023136"/>
    </source>
</evidence>
<evidence type="ECO:0000256" key="3">
    <source>
        <dbReference type="ARBA" id="ARBA00022692"/>
    </source>
</evidence>
<sequence>MLDISPLTWAVTVGLTVVLLLIDLVLAAWRPHKVGFREAAAWSVFYIAIAVAFGLWFGSQYGSAAGTEYFAGYIIEKSLSVDNLFVFVIIMATFAVPEEHQHKVLTFGIVIALVMRVIFIVLGATLISLFSFMFLLFGLLLIYTAVQLFRHRDEDPDIESNPMVRGAKRVLPVGSDYVGGKLFAHEDGRRVVTPLFIVLIAIGSVDLLFALDSIPAVFGVTDETYIVFTANAFALLGLRALFFLVKGLLDRLVYLSAGLALILAFIGLKLIMHWAHVDLNESIPEIPTPLSLGVVIGILVIVTVASLVRTRSHPEEKAHAGSLTATKSDRKDRPQ</sequence>
<dbReference type="RefSeq" id="WP_380618809.1">
    <property type="nucleotide sequence ID" value="NZ_JBHSDK010000009.1"/>
</dbReference>
<evidence type="ECO:0000256" key="1">
    <source>
        <dbReference type="ARBA" id="ARBA00004141"/>
    </source>
</evidence>
<protein>
    <submittedName>
        <fullName evidence="8">TerC family protein</fullName>
    </submittedName>
</protein>
<evidence type="ECO:0000256" key="6">
    <source>
        <dbReference type="SAM" id="MobiDB-lite"/>
    </source>
</evidence>
<dbReference type="PANTHER" id="PTHR30238:SF0">
    <property type="entry name" value="THYLAKOID MEMBRANE PROTEIN TERC, CHLOROPLASTIC"/>
    <property type="match status" value="1"/>
</dbReference>
<feature type="transmembrane region" description="Helical" evidence="7">
    <location>
        <begin position="252"/>
        <end position="274"/>
    </location>
</feature>
<keyword evidence="3 7" id="KW-0812">Transmembrane</keyword>
<comment type="caution">
    <text evidence="8">The sequence shown here is derived from an EMBL/GenBank/DDBJ whole genome shotgun (WGS) entry which is preliminary data.</text>
</comment>
<keyword evidence="5 7" id="KW-0472">Membrane</keyword>
<accession>A0ABV8TVG0</accession>
<feature type="transmembrane region" description="Helical" evidence="7">
    <location>
        <begin position="79"/>
        <end position="97"/>
    </location>
</feature>
<dbReference type="InterPro" id="IPR022369">
    <property type="entry name" value="Integral_membrane_TerC_rswitch"/>
</dbReference>
<dbReference type="EMBL" id="JBHSDK010000009">
    <property type="protein sequence ID" value="MFC4334779.1"/>
    <property type="molecule type" value="Genomic_DNA"/>
</dbReference>